<dbReference type="GO" id="GO:0008233">
    <property type="term" value="F:peptidase activity"/>
    <property type="evidence" value="ECO:0007669"/>
    <property type="project" value="UniProtKB-KW"/>
</dbReference>
<feature type="domain" description="EF-hand" evidence="4">
    <location>
        <begin position="17"/>
        <end position="52"/>
    </location>
</feature>
<dbReference type="GO" id="GO:0070646">
    <property type="term" value="P:protein modification by small protein removal"/>
    <property type="evidence" value="ECO:0007669"/>
    <property type="project" value="TreeGrafter"/>
</dbReference>
<dbReference type="SUPFAM" id="SSF47473">
    <property type="entry name" value="EF-hand"/>
    <property type="match status" value="1"/>
</dbReference>
<feature type="domain" description="PPPDE" evidence="5">
    <location>
        <begin position="81"/>
        <end position="224"/>
    </location>
</feature>
<dbReference type="PROSITE" id="PS50222">
    <property type="entry name" value="EF_HAND_2"/>
    <property type="match status" value="1"/>
</dbReference>
<dbReference type="CDD" id="cd23020">
    <property type="entry name" value="zf-HIT"/>
    <property type="match status" value="1"/>
</dbReference>
<dbReference type="SMART" id="SM01179">
    <property type="entry name" value="DUF862"/>
    <property type="match status" value="1"/>
</dbReference>
<accession>A0A7S1LCW0</accession>
<dbReference type="InterPro" id="IPR011992">
    <property type="entry name" value="EF-hand-dom_pair"/>
</dbReference>
<dbReference type="InterPro" id="IPR008580">
    <property type="entry name" value="PPPDE_dom"/>
</dbReference>
<evidence type="ECO:0000256" key="2">
    <source>
        <dbReference type="ARBA" id="ARBA00022670"/>
    </source>
</evidence>
<dbReference type="GO" id="GO:0005509">
    <property type="term" value="F:calcium ion binding"/>
    <property type="evidence" value="ECO:0007669"/>
    <property type="project" value="InterPro"/>
</dbReference>
<dbReference type="InterPro" id="IPR042266">
    <property type="entry name" value="PPPDE_sf"/>
</dbReference>
<evidence type="ECO:0000259" key="5">
    <source>
        <dbReference type="PROSITE" id="PS51858"/>
    </source>
</evidence>
<comment type="similarity">
    <text evidence="1">Belongs to the DeSI family.</text>
</comment>
<evidence type="ECO:0000313" key="6">
    <source>
        <dbReference type="EMBL" id="CAD9100784.1"/>
    </source>
</evidence>
<proteinExistence type="inferred from homology"/>
<name>A0A7S1LCW0_ALECA</name>
<sequence>MKLVNRQLRKALPHNPGILARLHSAFEEADVEGTGLLHRDHWQQAFGIAGVCQPSNVIDLNGDGYLDYYGFACHVLGTESHTVELALYDLSQGAAKWVPAALLGGHKFDGIWHSGIRAFGKEYWFGGAILESKQDDIPFGEPTRVVQLGSTLRTREELLEFLRNDVYIDYNPNSYDVLRRNCNHFSNELAQFLLHGKQIPEEVLMQPEWAKTTSIVRVLRPALNHWLGGFGDEVACSPTASPCSPSTPRIVSRIDDMTQEWRNRLQVGDTVLHRARFIDRPWVVRIVDLARTRSHRTAEIVFFRPTGTRWEDVQSMLSLGGQWRWEVVRQSVVPLHEFFPLLDEAETSVQILKAGLTLNNDRFGGVLQRLPSASFRPACPRGHKLQPLRGAPSWFCTVPPCSVCGHPVASNERYSCPRCNVVVCGACFARGSNFAGGGVFADILTPELARELLADAGWLRYRARAYFFKADHNSTGLIDKPKARRVNERLAAELRARPLSDSELAQEMRRLSPYNGTLLEPDNPVDMIGEPGKSVGHRKVPLVLDEESFEEFFGTTLSIALDTVEQDCRRET</sequence>
<evidence type="ECO:0008006" key="7">
    <source>
        <dbReference type="Google" id="ProtNLM"/>
    </source>
</evidence>
<evidence type="ECO:0000256" key="1">
    <source>
        <dbReference type="ARBA" id="ARBA00008140"/>
    </source>
</evidence>
<keyword evidence="2" id="KW-0645">Protease</keyword>
<reference evidence="6" key="1">
    <citation type="submission" date="2021-01" db="EMBL/GenBank/DDBJ databases">
        <authorList>
            <person name="Corre E."/>
            <person name="Pelletier E."/>
            <person name="Niang G."/>
            <person name="Scheremetjew M."/>
            <person name="Finn R."/>
            <person name="Kale V."/>
            <person name="Holt S."/>
            <person name="Cochrane G."/>
            <person name="Meng A."/>
            <person name="Brown T."/>
            <person name="Cohen L."/>
        </authorList>
    </citation>
    <scope>NUCLEOTIDE SEQUENCE</scope>
    <source>
        <strain evidence="6">OF101</strain>
    </source>
</reference>
<dbReference type="AlphaFoldDB" id="A0A7S1LCW0"/>
<organism evidence="6">
    <name type="scientific">Alexandrium catenella</name>
    <name type="common">Red tide dinoflagellate</name>
    <name type="synonym">Gonyaulax catenella</name>
    <dbReference type="NCBI Taxonomy" id="2925"/>
    <lineage>
        <taxon>Eukaryota</taxon>
        <taxon>Sar</taxon>
        <taxon>Alveolata</taxon>
        <taxon>Dinophyceae</taxon>
        <taxon>Gonyaulacales</taxon>
        <taxon>Pyrocystaceae</taxon>
        <taxon>Alexandrium</taxon>
    </lineage>
</organism>
<gene>
    <name evidence="6" type="ORF">ACAT0790_LOCUS7266</name>
</gene>
<evidence type="ECO:0000256" key="3">
    <source>
        <dbReference type="ARBA" id="ARBA00022801"/>
    </source>
</evidence>
<dbReference type="GO" id="GO:0006508">
    <property type="term" value="P:proteolysis"/>
    <property type="evidence" value="ECO:0007669"/>
    <property type="project" value="UniProtKB-KW"/>
</dbReference>
<protein>
    <recommendedName>
        <fullName evidence="7">EF-hand domain-containing protein</fullName>
    </recommendedName>
</protein>
<keyword evidence="3" id="KW-0378">Hydrolase</keyword>
<dbReference type="Pfam" id="PF05903">
    <property type="entry name" value="Peptidase_C97"/>
    <property type="match status" value="1"/>
</dbReference>
<dbReference type="EMBL" id="HBGE01012280">
    <property type="protein sequence ID" value="CAD9100784.1"/>
    <property type="molecule type" value="Transcribed_RNA"/>
</dbReference>
<evidence type="ECO:0000259" key="4">
    <source>
        <dbReference type="PROSITE" id="PS50222"/>
    </source>
</evidence>
<dbReference type="PANTHER" id="PTHR12378">
    <property type="entry name" value="DESUMOYLATING ISOPEPTIDASE"/>
    <property type="match status" value="1"/>
</dbReference>
<dbReference type="PANTHER" id="PTHR12378:SF7">
    <property type="entry name" value="DESUMOYLATING ISOPEPTIDASE 1"/>
    <property type="match status" value="1"/>
</dbReference>
<dbReference type="Gene3D" id="3.90.1720.30">
    <property type="entry name" value="PPPDE domains"/>
    <property type="match status" value="1"/>
</dbReference>
<dbReference type="PROSITE" id="PS51858">
    <property type="entry name" value="PPPDE"/>
    <property type="match status" value="1"/>
</dbReference>
<dbReference type="InterPro" id="IPR002048">
    <property type="entry name" value="EF_hand_dom"/>
</dbReference>